<comment type="catalytic activity">
    <reaction evidence="10">
        <text>serotonin + hexadecanoyl-CoA = N-hexadecanoyl-serotonin + CoA + H(+)</text>
        <dbReference type="Rhea" id="RHEA:51384"/>
        <dbReference type="ChEBI" id="CHEBI:15378"/>
        <dbReference type="ChEBI" id="CHEBI:57287"/>
        <dbReference type="ChEBI" id="CHEBI:57379"/>
        <dbReference type="ChEBI" id="CHEBI:134059"/>
        <dbReference type="ChEBI" id="CHEBI:350546"/>
    </reaction>
    <physiologicalReaction direction="left-to-right" evidence="10">
        <dbReference type="Rhea" id="RHEA:51385"/>
    </physiologicalReaction>
</comment>
<keyword evidence="15" id="KW-1185">Reference proteome</keyword>
<evidence type="ECO:0000256" key="3">
    <source>
        <dbReference type="ARBA" id="ARBA00038182"/>
    </source>
</evidence>
<feature type="domain" description="N-acetyltransferase" evidence="13">
    <location>
        <begin position="97"/>
        <end position="253"/>
    </location>
</feature>
<dbReference type="Pfam" id="PF13673">
    <property type="entry name" value="Acetyltransf_10"/>
    <property type="match status" value="1"/>
</dbReference>
<dbReference type="FunFam" id="3.40.630.30:FF:000046">
    <property type="entry name" value="Dopamine N-acetyltransferase"/>
    <property type="match status" value="1"/>
</dbReference>
<evidence type="ECO:0000256" key="12">
    <source>
        <dbReference type="ARBA" id="ARBA00052491"/>
    </source>
</evidence>
<evidence type="ECO:0000256" key="1">
    <source>
        <dbReference type="ARBA" id="ARBA00022679"/>
    </source>
</evidence>
<organism evidence="14 15">
    <name type="scientific">Diploscapter pachys</name>
    <dbReference type="NCBI Taxonomy" id="2018661"/>
    <lineage>
        <taxon>Eukaryota</taxon>
        <taxon>Metazoa</taxon>
        <taxon>Ecdysozoa</taxon>
        <taxon>Nematoda</taxon>
        <taxon>Chromadorea</taxon>
        <taxon>Rhabditida</taxon>
        <taxon>Rhabditina</taxon>
        <taxon>Rhabditomorpha</taxon>
        <taxon>Rhabditoidea</taxon>
        <taxon>Rhabditidae</taxon>
        <taxon>Diploscapter</taxon>
    </lineage>
</organism>
<protein>
    <recommendedName>
        <fullName evidence="4">aralkylamine N-acetyltransferase</fullName>
        <ecNumber evidence="4">2.3.1.87</ecNumber>
    </recommendedName>
</protein>
<keyword evidence="1" id="KW-0808">Transferase</keyword>
<dbReference type="InterPro" id="IPR000182">
    <property type="entry name" value="GNAT_dom"/>
</dbReference>
<dbReference type="PANTHER" id="PTHR20905">
    <property type="entry name" value="N-ACETYLTRANSFERASE-RELATED"/>
    <property type="match status" value="1"/>
</dbReference>
<dbReference type="OrthoDB" id="5799199at2759"/>
<evidence type="ECO:0000256" key="8">
    <source>
        <dbReference type="ARBA" id="ARBA00051711"/>
    </source>
</evidence>
<comment type="catalytic activity">
    <reaction evidence="12">
        <text>serotonin + acetyl-CoA = N-acetylserotonin + CoA + H(+)</text>
        <dbReference type="Rhea" id="RHEA:25217"/>
        <dbReference type="ChEBI" id="CHEBI:15378"/>
        <dbReference type="ChEBI" id="CHEBI:17697"/>
        <dbReference type="ChEBI" id="CHEBI:57287"/>
        <dbReference type="ChEBI" id="CHEBI:57288"/>
        <dbReference type="ChEBI" id="CHEBI:350546"/>
        <dbReference type="EC" id="2.3.1.87"/>
    </reaction>
    <physiologicalReaction direction="left-to-right" evidence="12">
        <dbReference type="Rhea" id="RHEA:25218"/>
    </physiologicalReaction>
</comment>
<dbReference type="CDD" id="cd04301">
    <property type="entry name" value="NAT_SF"/>
    <property type="match status" value="1"/>
</dbReference>
<comment type="catalytic activity">
    <reaction evidence="8">
        <text>dopamine + acetyl-CoA = N-acetyldopamine + CoA + H(+)</text>
        <dbReference type="Rhea" id="RHEA:51388"/>
        <dbReference type="ChEBI" id="CHEBI:15378"/>
        <dbReference type="ChEBI" id="CHEBI:57287"/>
        <dbReference type="ChEBI" id="CHEBI:57288"/>
        <dbReference type="ChEBI" id="CHEBI:59905"/>
        <dbReference type="ChEBI" id="CHEBI:125678"/>
    </reaction>
    <physiologicalReaction direction="left-to-right" evidence="8">
        <dbReference type="Rhea" id="RHEA:51389"/>
    </physiologicalReaction>
</comment>
<comment type="catalytic activity">
    <reaction evidence="6">
        <text>serotonin + octadecanoyl-CoA = N-octadecanoyl-serotonin + CoA + H(+)</text>
        <dbReference type="Rhea" id="RHEA:51400"/>
        <dbReference type="ChEBI" id="CHEBI:15378"/>
        <dbReference type="ChEBI" id="CHEBI:57287"/>
        <dbReference type="ChEBI" id="CHEBI:57394"/>
        <dbReference type="ChEBI" id="CHEBI:134065"/>
        <dbReference type="ChEBI" id="CHEBI:350546"/>
    </reaction>
    <physiologicalReaction direction="left-to-right" evidence="6">
        <dbReference type="Rhea" id="RHEA:51401"/>
    </physiologicalReaction>
</comment>
<dbReference type="GO" id="GO:0004059">
    <property type="term" value="F:aralkylamine N-acetyltransferase activity"/>
    <property type="evidence" value="ECO:0007669"/>
    <property type="project" value="UniProtKB-EC"/>
</dbReference>
<reference evidence="14 15" key="1">
    <citation type="journal article" date="2017" name="Curr. Biol.">
        <title>Genome architecture and evolution of a unichromosomal asexual nematode.</title>
        <authorList>
            <person name="Fradin H."/>
            <person name="Zegar C."/>
            <person name="Gutwein M."/>
            <person name="Lucas J."/>
            <person name="Kovtun M."/>
            <person name="Corcoran D."/>
            <person name="Baugh L.R."/>
            <person name="Kiontke K."/>
            <person name="Gunsalus K."/>
            <person name="Fitch D.H."/>
            <person name="Piano F."/>
        </authorList>
    </citation>
    <scope>NUCLEOTIDE SEQUENCE [LARGE SCALE GENOMIC DNA]</scope>
    <source>
        <strain evidence="14">PF1309</strain>
    </source>
</reference>
<evidence type="ECO:0000256" key="10">
    <source>
        <dbReference type="ARBA" id="ARBA00052178"/>
    </source>
</evidence>
<comment type="catalytic activity">
    <reaction evidence="5">
        <text>dopamine + (9Z)-octadecenoyl-CoA = N-(9Z-octadecanoyl)-dopamine + CoA + H(+)</text>
        <dbReference type="Rhea" id="RHEA:51380"/>
        <dbReference type="ChEBI" id="CHEBI:15378"/>
        <dbReference type="ChEBI" id="CHEBI:31883"/>
        <dbReference type="ChEBI" id="CHEBI:57287"/>
        <dbReference type="ChEBI" id="CHEBI:57387"/>
        <dbReference type="ChEBI" id="CHEBI:59905"/>
    </reaction>
    <physiologicalReaction direction="left-to-right" evidence="5">
        <dbReference type="Rhea" id="RHEA:51381"/>
    </physiologicalReaction>
</comment>
<evidence type="ECO:0000256" key="9">
    <source>
        <dbReference type="ARBA" id="ARBA00051823"/>
    </source>
</evidence>
<dbReference type="PANTHER" id="PTHR20905:SF1">
    <property type="entry name" value="AT07410P-RELATED"/>
    <property type="match status" value="1"/>
</dbReference>
<evidence type="ECO:0000259" key="13">
    <source>
        <dbReference type="PROSITE" id="PS51186"/>
    </source>
</evidence>
<dbReference type="Proteomes" id="UP000218231">
    <property type="component" value="Unassembled WGS sequence"/>
</dbReference>
<dbReference type="InterPro" id="IPR016181">
    <property type="entry name" value="Acyl_CoA_acyltransferase"/>
</dbReference>
<comment type="pathway">
    <text evidence="2">Aromatic compound metabolism; melatonin biosynthesis; melatonin from serotonin: step 1/2.</text>
</comment>
<evidence type="ECO:0000256" key="11">
    <source>
        <dbReference type="ARBA" id="ARBA00052335"/>
    </source>
</evidence>
<gene>
    <name evidence="14" type="ORF">WR25_11318</name>
</gene>
<comment type="catalytic activity">
    <reaction evidence="11">
        <text>dopamine + hexadecanoyl-CoA = N-hexadecanoyl-dopamine + CoA + H(+)</text>
        <dbReference type="Rhea" id="RHEA:51376"/>
        <dbReference type="ChEBI" id="CHEBI:15378"/>
        <dbReference type="ChEBI" id="CHEBI:57287"/>
        <dbReference type="ChEBI" id="CHEBI:57379"/>
        <dbReference type="ChEBI" id="CHEBI:59905"/>
        <dbReference type="ChEBI" id="CHEBI:134058"/>
    </reaction>
    <physiologicalReaction direction="left-to-right" evidence="11">
        <dbReference type="Rhea" id="RHEA:51377"/>
    </physiologicalReaction>
</comment>
<dbReference type="STRING" id="2018661.A0A2A2JIF3"/>
<comment type="catalytic activity">
    <reaction evidence="9">
        <text>serotonin + (9Z)-octadecenoyl-CoA = N-(9Z-octadecenoyl)-serotonin + CoA + H(+)</text>
        <dbReference type="Rhea" id="RHEA:51392"/>
        <dbReference type="ChEBI" id="CHEBI:15378"/>
        <dbReference type="ChEBI" id="CHEBI:57287"/>
        <dbReference type="ChEBI" id="CHEBI:57387"/>
        <dbReference type="ChEBI" id="CHEBI:134064"/>
        <dbReference type="ChEBI" id="CHEBI:350546"/>
    </reaction>
    <physiologicalReaction direction="left-to-right" evidence="9">
        <dbReference type="Rhea" id="RHEA:51393"/>
    </physiologicalReaction>
</comment>
<dbReference type="EMBL" id="LIAE01010412">
    <property type="protein sequence ID" value="PAV61470.1"/>
    <property type="molecule type" value="Genomic_DNA"/>
</dbReference>
<comment type="caution">
    <text evidence="14">The sequence shown here is derived from an EMBL/GenBank/DDBJ whole genome shotgun (WGS) entry which is preliminary data.</text>
</comment>
<evidence type="ECO:0000256" key="5">
    <source>
        <dbReference type="ARBA" id="ARBA00050189"/>
    </source>
</evidence>
<comment type="catalytic activity">
    <reaction evidence="7">
        <text>serotonin + (5Z,8Z,11Z,14Z)-eicosatetraenoyl-CoA = N-[(5Z,8Z,11Z,14Z)-eicosatetraenoyl]-serotonin + CoA + H(+)</text>
        <dbReference type="Rhea" id="RHEA:51396"/>
        <dbReference type="ChEBI" id="CHEBI:15378"/>
        <dbReference type="ChEBI" id="CHEBI:57287"/>
        <dbReference type="ChEBI" id="CHEBI:57368"/>
        <dbReference type="ChEBI" id="CHEBI:132255"/>
        <dbReference type="ChEBI" id="CHEBI:350546"/>
    </reaction>
    <physiologicalReaction direction="left-to-right" evidence="7">
        <dbReference type="Rhea" id="RHEA:51397"/>
    </physiologicalReaction>
</comment>
<sequence length="281" mass="31817">MPNPFGWGEEWRSAPLELLIVAAMSEDELEYRFATSSNAEDVYSFLLNHFRTSEPITTSLGATEDDLRDFFRDLKDGGLQEKSPSILVYHNEDLIAVCLNDLKTSKKDPNRTYSLEVDPYKDYAKMIASGPYPQHVANQLWAFITTAEENLPIMIPENSLIIKLDILCVRKDFQGRGIAKKLVQMTLQKAEDLHCNYVCTVGSAVASQGIFKKYGFKSLCEMPFFCFRENGKQVYENLSDGGLCGRLMAYKVPEGLQNGIADHHQENQEHPGDDQNEEDLK</sequence>
<evidence type="ECO:0000256" key="7">
    <source>
        <dbReference type="ARBA" id="ARBA00051284"/>
    </source>
</evidence>
<dbReference type="EC" id="2.3.1.87" evidence="4"/>
<dbReference type="SUPFAM" id="SSF55729">
    <property type="entry name" value="Acyl-CoA N-acyltransferases (Nat)"/>
    <property type="match status" value="1"/>
</dbReference>
<evidence type="ECO:0000313" key="15">
    <source>
        <dbReference type="Proteomes" id="UP000218231"/>
    </source>
</evidence>
<name>A0A2A2JIF3_9BILA</name>
<dbReference type="Gene3D" id="3.40.630.30">
    <property type="match status" value="1"/>
</dbReference>
<dbReference type="PROSITE" id="PS51186">
    <property type="entry name" value="GNAT"/>
    <property type="match status" value="1"/>
</dbReference>
<accession>A0A2A2JIF3</accession>
<evidence type="ECO:0000256" key="2">
    <source>
        <dbReference type="ARBA" id="ARBA00037926"/>
    </source>
</evidence>
<dbReference type="AlphaFoldDB" id="A0A2A2JIF3"/>
<evidence type="ECO:0000256" key="4">
    <source>
        <dbReference type="ARBA" id="ARBA00039114"/>
    </source>
</evidence>
<evidence type="ECO:0000256" key="6">
    <source>
        <dbReference type="ARBA" id="ARBA00050849"/>
    </source>
</evidence>
<proteinExistence type="inferred from homology"/>
<evidence type="ECO:0000313" key="14">
    <source>
        <dbReference type="EMBL" id="PAV61470.1"/>
    </source>
</evidence>
<comment type="similarity">
    <text evidence="3">Belongs to the acetyltransferase family. AANAT subfamily.</text>
</comment>